<dbReference type="EMBL" id="JBHUIM010000001">
    <property type="protein sequence ID" value="MFD2244707.1"/>
    <property type="molecule type" value="Genomic_DNA"/>
</dbReference>
<dbReference type="CDD" id="cd05233">
    <property type="entry name" value="SDR_c"/>
    <property type="match status" value="1"/>
</dbReference>
<dbReference type="EC" id="1.1.1.-" evidence="3"/>
<evidence type="ECO:0000313" key="4">
    <source>
        <dbReference type="Proteomes" id="UP001597374"/>
    </source>
</evidence>
<dbReference type="PANTHER" id="PTHR24321">
    <property type="entry name" value="DEHYDROGENASES, SHORT CHAIN"/>
    <property type="match status" value="1"/>
</dbReference>
<dbReference type="GO" id="GO:0016491">
    <property type="term" value="F:oxidoreductase activity"/>
    <property type="evidence" value="ECO:0007669"/>
    <property type="project" value="UniProtKB-KW"/>
</dbReference>
<dbReference type="PANTHER" id="PTHR24321:SF11">
    <property type="entry name" value="BLR0893 PROTEIN"/>
    <property type="match status" value="1"/>
</dbReference>
<proteinExistence type="inferred from homology"/>
<comment type="caution">
    <text evidence="3">The sequence shown here is derived from an EMBL/GenBank/DDBJ whole genome shotgun (WGS) entry which is preliminary data.</text>
</comment>
<keyword evidence="4" id="KW-1185">Reference proteome</keyword>
<evidence type="ECO:0000313" key="3">
    <source>
        <dbReference type="EMBL" id="MFD2244707.1"/>
    </source>
</evidence>
<gene>
    <name evidence="3" type="ORF">ACFSKP_00480</name>
</gene>
<dbReference type="InterPro" id="IPR020904">
    <property type="entry name" value="Sc_DH/Rdtase_CS"/>
</dbReference>
<dbReference type="PROSITE" id="PS00061">
    <property type="entry name" value="ADH_SHORT"/>
    <property type="match status" value="1"/>
</dbReference>
<evidence type="ECO:0000256" key="1">
    <source>
        <dbReference type="ARBA" id="ARBA00006484"/>
    </source>
</evidence>
<dbReference type="SUPFAM" id="SSF51735">
    <property type="entry name" value="NAD(P)-binding Rossmann-fold domains"/>
    <property type="match status" value="1"/>
</dbReference>
<accession>A0ABW5CQJ9</accession>
<reference evidence="4" key="1">
    <citation type="journal article" date="2019" name="Int. J. Syst. Evol. Microbiol.">
        <title>The Global Catalogue of Microorganisms (GCM) 10K type strain sequencing project: providing services to taxonomists for standard genome sequencing and annotation.</title>
        <authorList>
            <consortium name="The Broad Institute Genomics Platform"/>
            <consortium name="The Broad Institute Genome Sequencing Center for Infectious Disease"/>
            <person name="Wu L."/>
            <person name="Ma J."/>
        </authorList>
    </citation>
    <scope>NUCLEOTIDE SEQUENCE [LARGE SCALE GENOMIC DNA]</scope>
    <source>
        <strain evidence="4">CGMCC 4.1782</strain>
    </source>
</reference>
<dbReference type="PRINTS" id="PR00080">
    <property type="entry name" value="SDRFAMILY"/>
</dbReference>
<comment type="similarity">
    <text evidence="1">Belongs to the short-chain dehydrogenases/reductases (SDR) family.</text>
</comment>
<protein>
    <submittedName>
        <fullName evidence="3">SDR family NAD(P)-dependent oxidoreductase</fullName>
        <ecNumber evidence="3">1.1.1.-</ecNumber>
    </submittedName>
</protein>
<evidence type="ECO:0000256" key="2">
    <source>
        <dbReference type="ARBA" id="ARBA00023002"/>
    </source>
</evidence>
<dbReference type="Gene3D" id="3.40.50.720">
    <property type="entry name" value="NAD(P)-binding Rossmann-like Domain"/>
    <property type="match status" value="1"/>
</dbReference>
<keyword evidence="2 3" id="KW-0560">Oxidoreductase</keyword>
<dbReference type="Proteomes" id="UP001597374">
    <property type="component" value="Unassembled WGS sequence"/>
</dbReference>
<dbReference type="PRINTS" id="PR00081">
    <property type="entry name" value="GDHRDH"/>
</dbReference>
<dbReference type="InterPro" id="IPR036291">
    <property type="entry name" value="NAD(P)-bd_dom_sf"/>
</dbReference>
<sequence>MVNFDFSNKIVLVTGGSSGLGFATARAFAESGATVVIASRNPQKAQQALSAIRGEVEYIQTNLEQLADVRYLFEQIEARFNRLDIAVNCAAAESGVGKPLTDFTEAEFDSTININLKSLWLCMKYEIELMGKDPEANTHIVNVSSVNGLGGVEYGALYAASKAGVIALSKSAALELVKTNISVDVIVPGAFDTPMLLKAMEMQTGGDPNKLSAVRQQYEQMIPMGRVGYPDEFADTVLWMCSTKSPYLLGHTFIIDGGYSSRVR</sequence>
<dbReference type="InterPro" id="IPR002347">
    <property type="entry name" value="SDR_fam"/>
</dbReference>
<dbReference type="RefSeq" id="WP_250429930.1">
    <property type="nucleotide sequence ID" value="NZ_JALPRR010000002.1"/>
</dbReference>
<organism evidence="3 4">
    <name type="scientific">Pontibacter ruber</name>
    <dbReference type="NCBI Taxonomy" id="1343895"/>
    <lineage>
        <taxon>Bacteria</taxon>
        <taxon>Pseudomonadati</taxon>
        <taxon>Bacteroidota</taxon>
        <taxon>Cytophagia</taxon>
        <taxon>Cytophagales</taxon>
        <taxon>Hymenobacteraceae</taxon>
        <taxon>Pontibacter</taxon>
    </lineage>
</organism>
<dbReference type="Pfam" id="PF13561">
    <property type="entry name" value="adh_short_C2"/>
    <property type="match status" value="1"/>
</dbReference>
<name>A0ABW5CQJ9_9BACT</name>